<sequence>MCENEAPSKLGFQSQFNRLRIRSKCLCSVVPMSVVSYSVLYQGVSITAQIACVGLSNAGIILSQQRDCYLNGCAWDTTSHKLQFEIRQIGKYAPWQCCCLYLEEVQVKEAGNPVWATIDSFLANPSAKLRNLQLMGIPMFPPPVNLNLDRIACLFPCLDHLSLGYRMVEDSLPVETQFRGCTVLEKVRFVELWFPQPKLDYTIVLLMGETLKRCPSLRKLQLTSLHDSTVRREFMTPFVKLVRQFSHVDIQFA</sequence>
<keyword evidence="2" id="KW-1185">Reference proteome</keyword>
<proteinExistence type="predicted"/>
<organism evidence="1 2">
    <name type="scientific">Sphagnum troendelagicum</name>
    <dbReference type="NCBI Taxonomy" id="128251"/>
    <lineage>
        <taxon>Eukaryota</taxon>
        <taxon>Viridiplantae</taxon>
        <taxon>Streptophyta</taxon>
        <taxon>Embryophyta</taxon>
        <taxon>Bryophyta</taxon>
        <taxon>Sphagnophytina</taxon>
        <taxon>Sphagnopsida</taxon>
        <taxon>Sphagnales</taxon>
        <taxon>Sphagnaceae</taxon>
        <taxon>Sphagnum</taxon>
    </lineage>
</organism>
<dbReference type="Proteomes" id="UP001497512">
    <property type="component" value="Chromosome 13"/>
</dbReference>
<protein>
    <submittedName>
        <fullName evidence="1">Uncharacterized protein</fullName>
    </submittedName>
</protein>
<evidence type="ECO:0000313" key="2">
    <source>
        <dbReference type="Proteomes" id="UP001497512"/>
    </source>
</evidence>
<gene>
    <name evidence="1" type="ORF">CSSPTR1EN2_LOCUS5474</name>
</gene>
<reference evidence="1" key="1">
    <citation type="submission" date="2024-02" db="EMBL/GenBank/DDBJ databases">
        <authorList>
            <consortium name="ELIXIR-Norway"/>
            <consortium name="Elixir Norway"/>
        </authorList>
    </citation>
    <scope>NUCLEOTIDE SEQUENCE</scope>
</reference>
<name>A0ABP0TNG0_9BRYO</name>
<evidence type="ECO:0000313" key="1">
    <source>
        <dbReference type="EMBL" id="CAK9200572.1"/>
    </source>
</evidence>
<accession>A0ABP0TNG0</accession>
<dbReference type="EMBL" id="OZ019905">
    <property type="protein sequence ID" value="CAK9200572.1"/>
    <property type="molecule type" value="Genomic_DNA"/>
</dbReference>